<keyword evidence="3" id="KW-1185">Reference proteome</keyword>
<feature type="chain" id="PRO_5046406398" description="DUF4843 domain-containing protein" evidence="1">
    <location>
        <begin position="23"/>
        <end position="268"/>
    </location>
</feature>
<organism evidence="2 3">
    <name type="scientific">Chryseobacterium profundimaris</name>
    <dbReference type="NCBI Taxonomy" id="1387275"/>
    <lineage>
        <taxon>Bacteria</taxon>
        <taxon>Pseudomonadati</taxon>
        <taxon>Bacteroidota</taxon>
        <taxon>Flavobacteriia</taxon>
        <taxon>Flavobacteriales</taxon>
        <taxon>Weeksellaceae</taxon>
        <taxon>Chryseobacterium group</taxon>
        <taxon>Chryseobacterium</taxon>
    </lineage>
</organism>
<dbReference type="PROSITE" id="PS51257">
    <property type="entry name" value="PROKAR_LIPOPROTEIN"/>
    <property type="match status" value="1"/>
</dbReference>
<protein>
    <recommendedName>
        <fullName evidence="4">DUF4843 domain-containing protein</fullName>
    </recommendedName>
</protein>
<gene>
    <name evidence="2" type="ORF">SAMN06264346_101659</name>
</gene>
<comment type="caution">
    <text evidence="2">The sequence shown here is derived from an EMBL/GenBank/DDBJ whole genome shotgun (WGS) entry which is preliminary data.</text>
</comment>
<dbReference type="EMBL" id="FXTZ01000001">
    <property type="protein sequence ID" value="SMP07597.1"/>
    <property type="molecule type" value="Genomic_DNA"/>
</dbReference>
<evidence type="ECO:0008006" key="4">
    <source>
        <dbReference type="Google" id="ProtNLM"/>
    </source>
</evidence>
<evidence type="ECO:0000256" key="1">
    <source>
        <dbReference type="SAM" id="SignalP"/>
    </source>
</evidence>
<reference evidence="2 3" key="1">
    <citation type="submission" date="2017-05" db="EMBL/GenBank/DDBJ databases">
        <authorList>
            <person name="Varghese N."/>
            <person name="Submissions S."/>
        </authorList>
    </citation>
    <scope>NUCLEOTIDE SEQUENCE [LARGE SCALE GENOMIC DNA]</scope>
    <source>
        <strain evidence="2 3">DSM 28214</strain>
    </source>
</reference>
<evidence type="ECO:0000313" key="3">
    <source>
        <dbReference type="Proteomes" id="UP001157960"/>
    </source>
</evidence>
<dbReference type="RefSeq" id="WP_283421024.1">
    <property type="nucleotide sequence ID" value="NZ_FXTZ01000001.1"/>
</dbReference>
<accession>A0ABY1NEB8</accession>
<proteinExistence type="predicted"/>
<evidence type="ECO:0000313" key="2">
    <source>
        <dbReference type="EMBL" id="SMP07597.1"/>
    </source>
</evidence>
<dbReference type="Proteomes" id="UP001157960">
    <property type="component" value="Unassembled WGS sequence"/>
</dbReference>
<name>A0ABY1NEB8_9FLAO</name>
<sequence length="268" mass="29544">MKNIFYLLLGCLFFFACKDSEADIYEGDTMLNFNKGVSGNGFVLNSQTYSDYKISYGSLKAVQTNHSVKLVFDASNSTAVQGTDFEILNNATDDLSAGETGGEFTIRIYKAPAVQSGKTAVFKLQSSSLMNAGFDQTYTLNMSLTCPVTSFVGNFTNTATWWNSGPGGSYEIVENPAVPNQLLIKDFWDFGIDLVLNYNPTTFVVSIPDQNTGYFVTQYNGYIWAKPSTDAAQVSTFNPCTRQMTLYINYYIPSVGSYGNQTEKFVGL</sequence>
<feature type="signal peptide" evidence="1">
    <location>
        <begin position="1"/>
        <end position="22"/>
    </location>
</feature>
<keyword evidence="1" id="KW-0732">Signal</keyword>